<dbReference type="SUPFAM" id="SSF52540">
    <property type="entry name" value="P-loop containing nucleoside triphosphate hydrolases"/>
    <property type="match status" value="1"/>
</dbReference>
<protein>
    <submittedName>
        <fullName evidence="2">50S ribosome-binding GTPase</fullName>
    </submittedName>
</protein>
<comment type="caution">
    <text evidence="2">The sequence shown here is derived from an EMBL/GenBank/DDBJ whole genome shotgun (WGS) entry which is preliminary data.</text>
</comment>
<sequence length="217" mass="22975">MVVAGAPNVGKSSLVNALAGYQRAVVSDVAGTTRDAVSVRTAFDGWPFELIDTAGLRDAEGLERAGVERTHDALQTADLTLWVVDATDPSVNVSQLYYDLPNHHEPLVVANKCDRLTYNRPVAVPSFDTALEAISVSAKTGAGLPELIRALVAHIPDVPPGTAVPYTPEHAGWVGAAALALRGGRDWQRADAVRFLRIALEELVPHTAGPSAFPSNP</sequence>
<dbReference type="PANTHER" id="PTHR42714:SF2">
    <property type="entry name" value="TRNA MODIFICATION GTPASE GTPBP3, MITOCHONDRIAL"/>
    <property type="match status" value="1"/>
</dbReference>
<name>A0ABU5F2T8_9BACT</name>
<evidence type="ECO:0000313" key="2">
    <source>
        <dbReference type="EMBL" id="MDY3561721.1"/>
    </source>
</evidence>
<dbReference type="InterPro" id="IPR031168">
    <property type="entry name" value="G_TrmE"/>
</dbReference>
<dbReference type="Proteomes" id="UP001272242">
    <property type="component" value="Unassembled WGS sequence"/>
</dbReference>
<dbReference type="CDD" id="cd04164">
    <property type="entry name" value="trmE"/>
    <property type="match status" value="1"/>
</dbReference>
<evidence type="ECO:0000259" key="1">
    <source>
        <dbReference type="Pfam" id="PF01926"/>
    </source>
</evidence>
<proteinExistence type="predicted"/>
<dbReference type="Gene3D" id="3.40.50.300">
    <property type="entry name" value="P-loop containing nucleotide triphosphate hydrolases"/>
    <property type="match status" value="1"/>
</dbReference>
<reference evidence="3" key="1">
    <citation type="journal article" date="2023" name="Mar. Drugs">
        <title>Gemmata algarum, a Novel Planctomycete Isolated from an Algal Mat, Displays Antimicrobial Activity.</title>
        <authorList>
            <person name="Kumar G."/>
            <person name="Kallscheuer N."/>
            <person name="Kashif M."/>
            <person name="Ahamad S."/>
            <person name="Jagadeeshwari U."/>
            <person name="Pannikurungottu S."/>
            <person name="Haufschild T."/>
            <person name="Kabuu M."/>
            <person name="Sasikala C."/>
            <person name="Jogler C."/>
            <person name="Ramana C."/>
        </authorList>
    </citation>
    <scope>NUCLEOTIDE SEQUENCE [LARGE SCALE GENOMIC DNA]</scope>
    <source>
        <strain evidence="3">JC673</strain>
    </source>
</reference>
<dbReference type="Pfam" id="PF01926">
    <property type="entry name" value="MMR_HSR1"/>
    <property type="match status" value="1"/>
</dbReference>
<gene>
    <name evidence="2" type="ORF">R5W23_003148</name>
</gene>
<accession>A0ABU5F2T8</accession>
<organism evidence="2 3">
    <name type="scientific">Gemmata algarum</name>
    <dbReference type="NCBI Taxonomy" id="2975278"/>
    <lineage>
        <taxon>Bacteria</taxon>
        <taxon>Pseudomonadati</taxon>
        <taxon>Planctomycetota</taxon>
        <taxon>Planctomycetia</taxon>
        <taxon>Gemmatales</taxon>
        <taxon>Gemmataceae</taxon>
        <taxon>Gemmata</taxon>
    </lineage>
</organism>
<dbReference type="InterPro" id="IPR027417">
    <property type="entry name" value="P-loop_NTPase"/>
</dbReference>
<dbReference type="PANTHER" id="PTHR42714">
    <property type="entry name" value="TRNA MODIFICATION GTPASE GTPBP3"/>
    <property type="match status" value="1"/>
</dbReference>
<feature type="domain" description="G" evidence="1">
    <location>
        <begin position="2"/>
        <end position="112"/>
    </location>
</feature>
<dbReference type="NCBIfam" id="TIGR00231">
    <property type="entry name" value="small_GTP"/>
    <property type="match status" value="1"/>
</dbReference>
<evidence type="ECO:0000313" key="3">
    <source>
        <dbReference type="Proteomes" id="UP001272242"/>
    </source>
</evidence>
<dbReference type="InterPro" id="IPR005225">
    <property type="entry name" value="Small_GTP-bd"/>
</dbReference>
<dbReference type="EMBL" id="JAXBLV010000200">
    <property type="protein sequence ID" value="MDY3561721.1"/>
    <property type="molecule type" value="Genomic_DNA"/>
</dbReference>
<dbReference type="InterPro" id="IPR006073">
    <property type="entry name" value="GTP-bd"/>
</dbReference>
<keyword evidence="3" id="KW-1185">Reference proteome</keyword>